<dbReference type="PANTHER" id="PTHR19302:SF27">
    <property type="entry name" value="GAMMA-TUBULIN COMPLEX COMPONENT 4"/>
    <property type="match status" value="1"/>
</dbReference>
<name>A0A9P4Q6K2_9PEZI</name>
<evidence type="ECO:0000313" key="11">
    <source>
        <dbReference type="Proteomes" id="UP000799441"/>
    </source>
</evidence>
<dbReference type="InterPro" id="IPR041470">
    <property type="entry name" value="GCP_N"/>
</dbReference>
<accession>A0A9P4Q6K2</accession>
<evidence type="ECO:0000256" key="2">
    <source>
        <dbReference type="ARBA" id="ARBA00010337"/>
    </source>
</evidence>
<dbReference type="GO" id="GO:0051011">
    <property type="term" value="F:microtubule minus-end binding"/>
    <property type="evidence" value="ECO:0007669"/>
    <property type="project" value="TreeGrafter"/>
</dbReference>
<dbReference type="GO" id="GO:0000930">
    <property type="term" value="C:gamma-tubulin complex"/>
    <property type="evidence" value="ECO:0007669"/>
    <property type="project" value="TreeGrafter"/>
</dbReference>
<keyword evidence="3 6" id="KW-0963">Cytoplasm</keyword>
<evidence type="ECO:0000256" key="5">
    <source>
        <dbReference type="ARBA" id="ARBA00023212"/>
    </source>
</evidence>
<evidence type="ECO:0000256" key="7">
    <source>
        <dbReference type="SAM" id="MobiDB-lite"/>
    </source>
</evidence>
<dbReference type="PANTHER" id="PTHR19302">
    <property type="entry name" value="GAMMA TUBULIN COMPLEX PROTEIN"/>
    <property type="match status" value="1"/>
</dbReference>
<dbReference type="InterPro" id="IPR042241">
    <property type="entry name" value="GCP_C_sf"/>
</dbReference>
<comment type="caution">
    <text evidence="10">The sequence shown here is derived from an EMBL/GenBank/DDBJ whole genome shotgun (WGS) entry which is preliminary data.</text>
</comment>
<dbReference type="OrthoDB" id="78652at2759"/>
<evidence type="ECO:0000313" key="10">
    <source>
        <dbReference type="EMBL" id="KAF2721547.1"/>
    </source>
</evidence>
<evidence type="ECO:0000259" key="8">
    <source>
        <dbReference type="Pfam" id="PF04130"/>
    </source>
</evidence>
<dbReference type="GO" id="GO:0000922">
    <property type="term" value="C:spindle pole"/>
    <property type="evidence" value="ECO:0007669"/>
    <property type="project" value="InterPro"/>
</dbReference>
<dbReference type="Gene3D" id="1.20.120.1900">
    <property type="entry name" value="Gamma-tubulin complex, C-terminal domain"/>
    <property type="match status" value="1"/>
</dbReference>
<keyword evidence="5 6" id="KW-0206">Cytoskeleton</keyword>
<comment type="subcellular location">
    <subcellularLocation>
        <location evidence="1 6">Cytoplasm</location>
        <location evidence="1 6">Cytoskeleton</location>
        <location evidence="1 6">Microtubule organizing center</location>
    </subcellularLocation>
</comment>
<evidence type="ECO:0000259" key="9">
    <source>
        <dbReference type="Pfam" id="PF17681"/>
    </source>
</evidence>
<feature type="domain" description="Gamma tubulin complex component protein N-terminal" evidence="9">
    <location>
        <begin position="2"/>
        <end position="307"/>
    </location>
</feature>
<feature type="domain" description="Gamma tubulin complex component C-terminal" evidence="8">
    <location>
        <begin position="317"/>
        <end position="733"/>
    </location>
</feature>
<evidence type="ECO:0000256" key="1">
    <source>
        <dbReference type="ARBA" id="ARBA00004267"/>
    </source>
</evidence>
<organism evidence="10 11">
    <name type="scientific">Polychaeton citri CBS 116435</name>
    <dbReference type="NCBI Taxonomy" id="1314669"/>
    <lineage>
        <taxon>Eukaryota</taxon>
        <taxon>Fungi</taxon>
        <taxon>Dikarya</taxon>
        <taxon>Ascomycota</taxon>
        <taxon>Pezizomycotina</taxon>
        <taxon>Dothideomycetes</taxon>
        <taxon>Dothideomycetidae</taxon>
        <taxon>Capnodiales</taxon>
        <taxon>Capnodiaceae</taxon>
        <taxon>Polychaeton</taxon>
    </lineage>
</organism>
<evidence type="ECO:0000256" key="6">
    <source>
        <dbReference type="RuleBase" id="RU363050"/>
    </source>
</evidence>
<protein>
    <recommendedName>
        <fullName evidence="6">Spindle pole body component</fullName>
    </recommendedName>
</protein>
<dbReference type="AlphaFoldDB" id="A0A9P4Q6K2"/>
<dbReference type="GO" id="GO:0044732">
    <property type="term" value="C:mitotic spindle pole body"/>
    <property type="evidence" value="ECO:0007669"/>
    <property type="project" value="TreeGrafter"/>
</dbReference>
<keyword evidence="4 6" id="KW-0493">Microtubule</keyword>
<dbReference type="GO" id="GO:0043015">
    <property type="term" value="F:gamma-tubulin binding"/>
    <property type="evidence" value="ECO:0007669"/>
    <property type="project" value="InterPro"/>
</dbReference>
<reference evidence="10" key="1">
    <citation type="journal article" date="2020" name="Stud. Mycol.">
        <title>101 Dothideomycetes genomes: a test case for predicting lifestyles and emergence of pathogens.</title>
        <authorList>
            <person name="Haridas S."/>
            <person name="Albert R."/>
            <person name="Binder M."/>
            <person name="Bloem J."/>
            <person name="Labutti K."/>
            <person name="Salamov A."/>
            <person name="Andreopoulos B."/>
            <person name="Baker S."/>
            <person name="Barry K."/>
            <person name="Bills G."/>
            <person name="Bluhm B."/>
            <person name="Cannon C."/>
            <person name="Castanera R."/>
            <person name="Culley D."/>
            <person name="Daum C."/>
            <person name="Ezra D."/>
            <person name="Gonzalez J."/>
            <person name="Henrissat B."/>
            <person name="Kuo A."/>
            <person name="Liang C."/>
            <person name="Lipzen A."/>
            <person name="Lutzoni F."/>
            <person name="Magnuson J."/>
            <person name="Mondo S."/>
            <person name="Nolan M."/>
            <person name="Ohm R."/>
            <person name="Pangilinan J."/>
            <person name="Park H.-J."/>
            <person name="Ramirez L."/>
            <person name="Alfaro M."/>
            <person name="Sun H."/>
            <person name="Tritt A."/>
            <person name="Yoshinaga Y."/>
            <person name="Zwiers L.-H."/>
            <person name="Turgeon B."/>
            <person name="Goodwin S."/>
            <person name="Spatafora J."/>
            <person name="Crous P."/>
            <person name="Grigoriev I."/>
        </authorList>
    </citation>
    <scope>NUCLEOTIDE SEQUENCE</scope>
    <source>
        <strain evidence="10">CBS 116435</strain>
    </source>
</reference>
<dbReference type="GO" id="GO:0051321">
    <property type="term" value="P:meiotic cell cycle"/>
    <property type="evidence" value="ECO:0007669"/>
    <property type="project" value="TreeGrafter"/>
</dbReference>
<dbReference type="Pfam" id="PF04130">
    <property type="entry name" value="GCP_C_terminal"/>
    <property type="match status" value="1"/>
</dbReference>
<dbReference type="GO" id="GO:0000278">
    <property type="term" value="P:mitotic cell cycle"/>
    <property type="evidence" value="ECO:0007669"/>
    <property type="project" value="TreeGrafter"/>
</dbReference>
<feature type="region of interest" description="Disordered" evidence="7">
    <location>
        <begin position="489"/>
        <end position="514"/>
    </location>
</feature>
<dbReference type="GO" id="GO:0007020">
    <property type="term" value="P:microtubule nucleation"/>
    <property type="evidence" value="ECO:0007669"/>
    <property type="project" value="InterPro"/>
</dbReference>
<dbReference type="Pfam" id="PF17681">
    <property type="entry name" value="GCP_N_terminal"/>
    <property type="match status" value="1"/>
</dbReference>
<gene>
    <name evidence="10" type="ORF">K431DRAFT_246734</name>
</gene>
<proteinExistence type="inferred from homology"/>
<dbReference type="InterPro" id="IPR007259">
    <property type="entry name" value="GCP"/>
</dbReference>
<evidence type="ECO:0000256" key="4">
    <source>
        <dbReference type="ARBA" id="ARBA00022701"/>
    </source>
</evidence>
<sequence>MLHEVLLALSGHPSPLFTQDDATDPGFPLSPSEQALLQSLGRLADLHRKLQGHASWLADHHQSTICRAVATSIRETHLDRFRRKILDVESRILTKDSSIVGAYEIVPLAGLAAEFEQWHRRMEWYWRTACFAAEPGDPEPKRHASGAALIDHLRAEALTGFPDIEQTAVELSKVAETAWLRQLSFWVVYGKLPQFGAVDFFVKTASDLKDEPLSFRRDRSLLPKFVSPSIASSILFVGKCLHQLREYGCQNTTAPHPLQGSSATSQLAASHLKQLSSLSLPINTTHLSRSIASIRLSLSKNVLQHLLPLDLVAVLFSSLREYFLLHNGEFTIGLITEAENRLQARWQSMGRLLQQDPVKALRGLSMNDAELGQALGQTWKRLASIDEEAEDGVLEFARKHMRLGASKNAASRPSSSSDSFSEAGPQISPVAFNDLLFPSVTALTMSIPSPLDLVISTKDVDTYTTMNSYLLAMRRSHLRLSDLWRKTIARRDHPAPPPQSSSNTEIGRRKLTEVRHRSQRRAMASRKIWATCSAAVFLLAETTAYFETEIIQGSWEHFDNWLKCGVQSDNGSSLNDTSPGVPSPTDDITNHDPETIASAHRAFISALTYALLLTDQPYTKEMRSLLGSVDHLIAFFNRTLEVQQKLDVEYDSNFGLESSQSLDEEKKVSLELDRARKRVDTDLRSVIQRLRIIDQQRLGSARFWHGDTSGGLDPDAFVPWKGAGGVDRLLMKLEFGRVGGVEGHHII</sequence>
<evidence type="ECO:0000256" key="3">
    <source>
        <dbReference type="ARBA" id="ARBA00022490"/>
    </source>
</evidence>
<dbReference type="EMBL" id="MU003789">
    <property type="protein sequence ID" value="KAF2721547.1"/>
    <property type="molecule type" value="Genomic_DNA"/>
</dbReference>
<dbReference type="GO" id="GO:0031122">
    <property type="term" value="P:cytoplasmic microtubule organization"/>
    <property type="evidence" value="ECO:0007669"/>
    <property type="project" value="TreeGrafter"/>
</dbReference>
<keyword evidence="11" id="KW-1185">Reference proteome</keyword>
<dbReference type="GO" id="GO:0051225">
    <property type="term" value="P:spindle assembly"/>
    <property type="evidence" value="ECO:0007669"/>
    <property type="project" value="TreeGrafter"/>
</dbReference>
<dbReference type="GO" id="GO:0005874">
    <property type="term" value="C:microtubule"/>
    <property type="evidence" value="ECO:0007669"/>
    <property type="project" value="UniProtKB-KW"/>
</dbReference>
<dbReference type="Proteomes" id="UP000799441">
    <property type="component" value="Unassembled WGS sequence"/>
</dbReference>
<comment type="similarity">
    <text evidence="2 6">Belongs to the TUBGCP family.</text>
</comment>
<dbReference type="InterPro" id="IPR040457">
    <property type="entry name" value="GCP_C"/>
</dbReference>